<feature type="repeat" description="ANK" evidence="1">
    <location>
        <begin position="3448"/>
        <end position="3475"/>
    </location>
</feature>
<feature type="compositionally biased region" description="Polar residues" evidence="2">
    <location>
        <begin position="5092"/>
        <end position="5106"/>
    </location>
</feature>
<feature type="region of interest" description="Disordered" evidence="2">
    <location>
        <begin position="2299"/>
        <end position="2327"/>
    </location>
</feature>
<dbReference type="PROSITE" id="PS50088">
    <property type="entry name" value="ANK_REPEAT"/>
    <property type="match status" value="1"/>
</dbReference>
<feature type="region of interest" description="Disordered" evidence="2">
    <location>
        <begin position="2791"/>
        <end position="2810"/>
    </location>
</feature>
<feature type="compositionally biased region" description="Polar residues" evidence="2">
    <location>
        <begin position="4025"/>
        <end position="4043"/>
    </location>
</feature>
<proteinExistence type="predicted"/>
<accession>A0A0F3NMD8</accession>
<feature type="region of interest" description="Disordered" evidence="2">
    <location>
        <begin position="2530"/>
        <end position="2585"/>
    </location>
</feature>
<sequence length="5106" mass="583950">MNQELKNRLHIAIKNDNCEEVCNIFSTISKKDIPELLFSTIEGSSILDYILDNKLSVKIFRTFVGYYDNLNYAHIEGKEDHIIFLAIRAGLDYFEVLDDPEISKQLHWNIENNRHSNPLLYALSLGKQGSDITSMLDILYNRNPSYIYHVNSDQQNMLHVASLLEGNFQWCLSKLNKLSTSEANLLLNAVDTQGNVPLMNVMKDKPLYEIFKNIHQKFHVDALLGRNKDGVSVINYAIKKGDLSFLNLNNIEYYDNKEIKDEILASIIQYGRFDDVNASNHSDIACEYDNFIKEYFCNNIDYKYSILLKDISKDDDKVFCFFKEQLNKGNISHRILVDYAAEVNNSKFIEDLISANGNFEDSLDIWTPHIIKCNLQFAQSVIRNSGRNLKDIFFYRSKLSPYIMECSPDILLYVIQSICTSNNQNDIYALKKGLRSLSHVPLLENIITSNLINTKNLLLFLKDIESKEIFSDMSDKIKHAMHQIVSQGNMEKFNTLIDYDNDLLYIDNLIDIALNAGHVSLGTYIISLHKNNVNEILQNALRSNNILNPKDYDRLKKSVLNVLYYGMEFEKSTFHKIVKLLSQADRDIVLKYSKNNSKKIAENTQKINSSIPKNNTSIQVFKDNMNKLYNPSNKYTELINFNEPIEVFKEKCEKNFKSPQDYTLCDDNGFDILNYVATYGNKEHWDVLGKIYKKNNKYNFTFKSCSYLGNPFQCAIMKNNTSIIDHMLSQHKNEHKFLQYGRMENNILHAAILAKNYNFIHNIFQIYNDELLKNYVLKFFGKDATNNFIKALLKNNIYNDSPITLLIDNKCHHLYGDLFNYLKKVDTQNLKQVLLDYNFKNAIVRSQDPYLITQLFYLQECYNNRALDKVNLLGNEADLLIQAFKEKRKDSASHILSQVERYSKSDKELEGLLYKYLTKLLQENFYDRTLFAKYIKRLSSTNIQNLVQTCMKTDNLEMLIDIDKSKLRLNKNIPIDLLQLINNNCIKILNFAIQSSDYMAGVDSIIQNGNLDINKLIKNKYSEVLELLINRGLKVSYTQFANIAKAGMNDVCYAILRRHKYKLSAGTLLHGIILSNNFSVIKDIVSHNENLINNGYNGNDFNYTKELNKLKEINKNVKFNRGWTLYKFALENKIDASICNFLSKYKIRKSLQQNSSIDQGEFIDSSAIEEVIENMPSASEVEAIQPNPVSMAQHTLDEGAASNGVSATLDPELPQLNNTAQHKLKRVASSSDVGATQPNNPVSMAQHILDKGAASNGVSVTLDPELPQLNNTAQHKLKRVASSSNVGATQPNPISMAQHILDEGAASNGVSATLDPELPQLNNTAQHKLKRVASSSNVGATQPNPISMAQHKLKKVASSSDVGTIQPDPVSLNPGAIARRMIDKRFYLIDEPKEEIFKALKKLVEENINADDIRLNLNIINVCMSRMEDIDNITFTKLNDKLIHILQYIVNDFVDVKDQLLSIDYGYLKSINGKLYQYTPYIIPSLINHNKKIDKELIDGQENNLELLRQRRKQLHKILGLINIQNEESKELLNIGKVVSNFQVQVLKSLYKLTQEESDINIKFHLNLICMYMTVINKMDINLFNSFNAEVIKIFSVINNIPNVRNQILSVDSEYFSLLNLKMLFADKKDVKALLFCNDKVVLSELLEIFEDFEHSYSGTDLNDLKRSYIGKNFEYLYNNNDAKINKNFYDAYADQFIALIDECVRGYKKDNSFNDEINNEIVFRLRNLMDKFPIVREKVLSSDSAYLKSIKQKLTDSKSKIPVRMFTGVSKIFGVKNSQILGNIKNIYKIFDQIITNLQDLETNNLDKTKECLHNIITDMNTLKKLDSDIFYTFYTQAAAPRLIDIVSKYPEVKKQMLSFNSKYFEVINQKLSDNKRSSISSNIEEYHRIRVLVLKDLSTLKTCNYNTGKKYIDLINVYMTELKESNGTLFDKFNKEVVNILYHMIDDNLEIKRALHDSNSEYYILVKQQLESINNVQKNILSNIRNLKMHPNNNEYVDKCLHNIIVNANKLNKLLLNDSIFYTYYCQKDILELKGIAEQYPNLRKQILSNNSQYLKHIKDIIKGNFFVITSSNKQNRAQDTSLSSYGNASYNHPANTLSDMYEKTRKIKKVVFNNLRTLRTCNNDQTVRQHISVIASYMTELKKLNANLFGKLNKEVVNILDDIENNNSGIIRALHDNNSKYCIFIEKQLNYINNIRKNILSNIRNLKMHPNNNEYVDECLHNIIVNAVILNHFVLNDKLFYEYDCKEDILELKRVAEQYPNLKKQILSRNSYYLRHIKNCIKGESSVSHDHNKVKDIALSPSDNGESSVSHDHNKVQDNALSPSDNNVDAQKIKEFLFADLNELRSIGRIKDDYIMSKHMSKMNMYMGKLHGLLRSNELNQFNKEFAGVLYIIADEFPEIKNQILSSDKQNDYALLTHELKHIYKLEGEMVHYISMLQKHHANTTFVQKYLNSIEININQLDEYGVQLSNASFMYKEVILKLRSLIIKHPHIKTQILSHYNKHLSFIRSYISSDMYTSESFQVDDGQAHAESLPSSLQTSQVGAQQVDDGQTHAEPLSSSLQTPLPIDRTTDPIALGPSASDEDKAFESSRIKELVYAHLKELRNSDSNNIIYKHMLKMNVHMIKLHLILDSDEFIQFNKKVTNTLYTIANAFPKVKEQLSSTRQDDHKFLTQNLKYAYKLEEEITNSISMLQKHHEDAESVQKHLHIIEVNVGLLNKLGISFDDNKFISKEVILKLSNLIITHPNIKTQILSHDGNHCNEDLNFLRSCIGNDTLPRMQVNNRQVHAESLPASAQAESPTSRVGNNKRSSIDNEIVVGDLAEKIDRHFCDFIHDFNSNYANNPSVSVDVCNSYLKRSLMSSYQDMCELEHLNNKVFIKLQKKLSKMLSDNNILNYNGNYIRKSKDYQLYESLIKYGVFDNYPGFMAAICIDAGIKDNAGTYEFIKLLASIHELSGNSLLNVPKATYCTRENVQGLSVKELMKYLYSSYCNNADVMQMLKIIHKEKLDDNIFKSSKEDRILHLADYVKSILVNVKDNYVVYDFLEKNYIENQGDKEKILSHVLDKFKQDKDIDNIGKFSLFFESKVNAIDSGCFANPNSGYVAVARRLIKKYLSEGCSEDFMHELSEHDNLLQVQCINGKSMFEYILLRNDKETLLKLVEKNILSSNAHSLNTLVKFIIEYDSLCDDMMVNLFESLLKKYHNNDISYLYDMISNIRSDNVNVARIKSIADDKHASDIAHAQKLKEHCADYKSVMNYVDNNILQHNTLVLNNIFTNILLNQEDSLRSLREIMSNDEYHVIAKSLLVTDIEGNNMLQKLFAEIADSNSTDHDHNNKLKALESICSTIIDCLSNSSRNNKELLQEIFYKNRNLRGENTIESISKFCDCYEIFCKLESRLTPDVISKNCNLNAMFINASGTGNDKLQTHILNKYALVPIIHKDKSFGISLHNAVMSGNIQCVINVLNTGLDINCRDNDGNTALEALLINIKDKKLPLDRYYHMIKFLISHGIVLHTKMDDDDFSPQSKACDLIDKITKDNDYILDYRKKYHNLKLEIIDTIKGSINHDRRSELDYHVDFCGTTVSTSIKNGKFRTTTALKDKVFTDNHLNIIKFNFNKDKGYVRKIDDNKRDYVVTSGVVNLKLLWQPKDPQNAGVQKVKVIIREDGSISVDEKYLKSCGFNGQKLNFNNCRIYVGGLSLSQALSRGRWKEVDNPAKSKEHAKELLMDKNLDTVLDDIVNQPSVLSAPANNDNPSNVRQHVDIGSNGGDTSTSDLPIITRLNSISDSESYITASNSLSEHGTTASHRAGVSFETLSDRLSILSRMQTDIEKLEERSPLNTEQPFKHNTDFHSNSAATPELPAITRSSSIKSIDDLYPGSLKSDSVLGKKQDGAAGKSENSKNVVLDVNKKTNTQPKSPAIPQDSNITSSDRRLGILSGTQADIEKADIEKLEEKSLLNTEQPFKHNTDFHGNSAADKLGESTDTPDLPVIPQDGNRISSLDVIGEKQDDAAGKSENSKNVVLDVNKKTNTQPKSPAIPQDSNITSSDRRLGILSGTQADIEKADIEKLEEKSLLNTEQPFKHNTDFHSNSAADKSGESTDTPDLPVIPQDGNRISSLDVIGEKQDGAAAELPAITRSSSIKSIDDLYPGSLTDDSSLNTGQFTASDNDRTLSDVQSLTSTNSINDYYETASDDDRTLSDVQSLTSTNSINDYYEDEMSLRTRSSSNVSMINNALLNMLLSVDNAKNYYYLVSNDVLHSSDAISKIINKEDIDLKNIIGAFERSIITLRQVERDTKVWQDSQENITIHKHNGTIYNVYHKIWSTIDQSHKEILKEYENNVKQLFEDVVLITHSDIKINLPLLYKAVENLSKNINISNLNAYEKLMACQVLLQESAEFHDMKIVNPKLDHTIIKSLVDSVSSIYGYRAQYNSQYEVNDLTLREFIYNSQLRKYIVDDNVVQDKSYLENSSDIEKFLKDLKQRMLLEDFTRNTFVTIEKDDNNKLKIDINNLSDYDVHVVQELNECKSLVEKFSSDIHYSQLKKIEIHPYNFIKSVNNVLKHHKIEECENSPKARLILIKQIVNTMSLYENHDIIGITKHKPEILNESFNTVSNEDILNKISSIYGYNVNLHMQHDANNLQLAQCIGMYIDNDPIIKNDSYLKDSFYVEQYLKAQHVHFKDFTRKEEITIDVDNDNVKVKMHNLSDYDAAITEELNKCKDTVEKFSSGVGNLNLYKVSTHPYYFKKVVDAILRDKNLKNFKNDTEIRKKLIECVCNIISADQQLLLDDSTMHAIKLITVLSHNYDLGAQLNYNAILDNKIIPNEIVRSINDLLPNRPFDQKESEVKNLQRHYEATSVLLQLKNLNIISDFRNKEVVLLSNNTNETLNVIFPNYNDKILRNNMLTCKRIISQLLEKVYINNLHGDIKIHPYLLYKAIDKLVIQNKDINLKDVDAKKLLTNILLHCKVYPESYRICNKEVDFIQNISSTVVTKVKNFAMLMFNPQAKLASTTEKAKVDAKLKTKTCAETREEAEVNAQIGNAETSTKLKTKTCAEAREETGVDVQQKDKTQKVVELNKAMSQFSRSVSVDGQTTDKNDSIYTRGSRSSSVRSK</sequence>
<feature type="compositionally biased region" description="Polar residues" evidence="2">
    <location>
        <begin position="2798"/>
        <end position="2810"/>
    </location>
</feature>
<protein>
    <submittedName>
        <fullName evidence="3">Ankyrin repeats family protein</fullName>
    </submittedName>
</protein>
<dbReference type="SMART" id="SM00248">
    <property type="entry name" value="ANK"/>
    <property type="match status" value="10"/>
</dbReference>
<dbReference type="EMBL" id="LANX01000001">
    <property type="protein sequence ID" value="KJV68872.1"/>
    <property type="molecule type" value="Genomic_DNA"/>
</dbReference>
<dbReference type="InterPro" id="IPR036770">
    <property type="entry name" value="Ankyrin_rpt-contain_sf"/>
</dbReference>
<dbReference type="Proteomes" id="UP000033562">
    <property type="component" value="Unassembled WGS sequence"/>
</dbReference>
<evidence type="ECO:0000313" key="4">
    <source>
        <dbReference type="Proteomes" id="UP000033562"/>
    </source>
</evidence>
<reference evidence="3 4" key="1">
    <citation type="submission" date="2015-02" db="EMBL/GenBank/DDBJ databases">
        <title>Genome Sequencing of Rickettsiales.</title>
        <authorList>
            <person name="Daugherty S.C."/>
            <person name="Su Q."/>
            <person name="Abolude K."/>
            <person name="Beier-Sexton M."/>
            <person name="Carlyon J.A."/>
            <person name="Carter R."/>
            <person name="Day N.P."/>
            <person name="Dumler S.J."/>
            <person name="Dyachenko V."/>
            <person name="Godinez A."/>
            <person name="Kurtti T.J."/>
            <person name="Lichay M."/>
            <person name="Mullins K.E."/>
            <person name="Ott S."/>
            <person name="Pappas-Brown V."/>
            <person name="Paris D.H."/>
            <person name="Patel P."/>
            <person name="Richards A.L."/>
            <person name="Sadzewicz L."/>
            <person name="Sears K."/>
            <person name="Seidman D."/>
            <person name="Sengamalay N."/>
            <person name="Stenos J."/>
            <person name="Tallon L.J."/>
            <person name="Vincent G."/>
            <person name="Fraser C.M."/>
            <person name="Munderloh U."/>
            <person name="Dunning-Hotopp J.C."/>
        </authorList>
    </citation>
    <scope>NUCLEOTIDE SEQUENCE [LARGE SCALE GENOMIC DNA]</scope>
    <source>
        <strain evidence="3 4">RAC413</strain>
    </source>
</reference>
<feature type="region of interest" description="Disordered" evidence="2">
    <location>
        <begin position="5076"/>
        <end position="5106"/>
    </location>
</feature>
<comment type="caution">
    <text evidence="3">The sequence shown here is derived from an EMBL/GenBank/DDBJ whole genome shotgun (WGS) entry which is preliminary data.</text>
</comment>
<organism evidence="3 4">
    <name type="scientific">Candidatus Neoehrlichia procyonis str. RAC413</name>
    <dbReference type="NCBI Taxonomy" id="1359163"/>
    <lineage>
        <taxon>Bacteria</taxon>
        <taxon>Pseudomonadati</taxon>
        <taxon>Pseudomonadota</taxon>
        <taxon>Alphaproteobacteria</taxon>
        <taxon>Rickettsiales</taxon>
        <taxon>Anaplasmataceae</taxon>
        <taxon>Candidatus Neoehrlichia</taxon>
    </lineage>
</organism>
<gene>
    <name evidence="3" type="ORF">NLO413_0240</name>
</gene>
<dbReference type="InterPro" id="IPR002110">
    <property type="entry name" value="Ankyrin_rpt"/>
</dbReference>
<feature type="compositionally biased region" description="Polar residues" evidence="2">
    <location>
        <begin position="5076"/>
        <end position="5085"/>
    </location>
</feature>
<dbReference type="PATRIC" id="fig|1359163.3.peg.231"/>
<dbReference type="SUPFAM" id="SSF48403">
    <property type="entry name" value="Ankyrin repeat"/>
    <property type="match status" value="1"/>
</dbReference>
<feature type="compositionally biased region" description="Polar residues" evidence="2">
    <location>
        <begin position="3908"/>
        <end position="3926"/>
    </location>
</feature>
<dbReference type="OrthoDB" id="7163282at2"/>
<feature type="region of interest" description="Disordered" evidence="2">
    <location>
        <begin position="3957"/>
        <end position="3993"/>
    </location>
</feature>
<name>A0A0F3NMD8_9RICK</name>
<dbReference type="Gene3D" id="1.25.40.20">
    <property type="entry name" value="Ankyrin repeat-containing domain"/>
    <property type="match status" value="2"/>
</dbReference>
<evidence type="ECO:0000256" key="2">
    <source>
        <dbReference type="SAM" id="MobiDB-lite"/>
    </source>
</evidence>
<feature type="compositionally biased region" description="Polar residues" evidence="2">
    <location>
        <begin position="2536"/>
        <end position="2547"/>
    </location>
</feature>
<evidence type="ECO:0000313" key="3">
    <source>
        <dbReference type="EMBL" id="KJV68872.1"/>
    </source>
</evidence>
<evidence type="ECO:0000256" key="1">
    <source>
        <dbReference type="PROSITE-ProRule" id="PRU00023"/>
    </source>
</evidence>
<keyword evidence="4" id="KW-1185">Reference proteome</keyword>
<feature type="region of interest" description="Disordered" evidence="2">
    <location>
        <begin position="4005"/>
        <end position="4047"/>
    </location>
</feature>
<feature type="compositionally biased region" description="Basic and acidic residues" evidence="2">
    <location>
        <begin position="4005"/>
        <end position="4014"/>
    </location>
</feature>
<dbReference type="STRING" id="1359163.NLO413_0240"/>
<feature type="region of interest" description="Disordered" evidence="2">
    <location>
        <begin position="3878"/>
        <end position="3930"/>
    </location>
</feature>
<feature type="region of interest" description="Disordered" evidence="2">
    <location>
        <begin position="4073"/>
        <end position="4110"/>
    </location>
</feature>
<keyword evidence="1" id="KW-0040">ANK repeat</keyword>
<feature type="region of interest" description="Disordered" evidence="2">
    <location>
        <begin position="3829"/>
        <end position="3859"/>
    </location>
</feature>
<dbReference type="RefSeq" id="WP_045808709.1">
    <property type="nucleotide sequence ID" value="NZ_LANX01000001.1"/>
</dbReference>